<dbReference type="AlphaFoldDB" id="A0A2T1E0Q3"/>
<evidence type="ECO:0000313" key="2">
    <source>
        <dbReference type="Proteomes" id="UP000239576"/>
    </source>
</evidence>
<accession>A0A2T1E0Q3</accession>
<reference evidence="2" key="1">
    <citation type="submission" date="2018-02" db="EMBL/GenBank/DDBJ databases">
        <authorList>
            <person name="Moore K."/>
            <person name="Momper L."/>
        </authorList>
    </citation>
    <scope>NUCLEOTIDE SEQUENCE [LARGE SCALE GENOMIC DNA]</scope>
    <source>
        <strain evidence="2">ULC18</strain>
    </source>
</reference>
<dbReference type="Proteomes" id="UP000239576">
    <property type="component" value="Unassembled WGS sequence"/>
</dbReference>
<organism evidence="1 2">
    <name type="scientific">Stenomitos frigidus ULC18</name>
    <dbReference type="NCBI Taxonomy" id="2107698"/>
    <lineage>
        <taxon>Bacteria</taxon>
        <taxon>Bacillati</taxon>
        <taxon>Cyanobacteriota</taxon>
        <taxon>Cyanophyceae</taxon>
        <taxon>Leptolyngbyales</taxon>
        <taxon>Leptolyngbyaceae</taxon>
        <taxon>Stenomitos</taxon>
    </lineage>
</organism>
<comment type="caution">
    <text evidence="1">The sequence shown here is derived from an EMBL/GenBank/DDBJ whole genome shotgun (WGS) entry which is preliminary data.</text>
</comment>
<dbReference type="RefSeq" id="WP_106258172.1">
    <property type="nucleotide sequence ID" value="NZ_CAWNSW010000045.1"/>
</dbReference>
<proteinExistence type="predicted"/>
<keyword evidence="2" id="KW-1185">Reference proteome</keyword>
<gene>
    <name evidence="1" type="ORF">C7B82_20510</name>
</gene>
<protein>
    <submittedName>
        <fullName evidence="1">Uncharacterized protein</fullName>
    </submittedName>
</protein>
<reference evidence="1 2" key="2">
    <citation type="submission" date="2018-03" db="EMBL/GenBank/DDBJ databases">
        <title>The ancient ancestry and fast evolution of plastids.</title>
        <authorList>
            <person name="Moore K.R."/>
            <person name="Magnabosco C."/>
            <person name="Momper L."/>
            <person name="Gold D.A."/>
            <person name="Bosak T."/>
            <person name="Fournier G.P."/>
        </authorList>
    </citation>
    <scope>NUCLEOTIDE SEQUENCE [LARGE SCALE GENOMIC DNA]</scope>
    <source>
        <strain evidence="1 2">ULC18</strain>
    </source>
</reference>
<name>A0A2T1E0Q3_9CYAN</name>
<sequence length="169" mass="18764">MSLVFFEPVSSGMNQDGETDLIRFSEPPQIGATVVIGGERRWIVLDIETYHHDDKAAYLAFIAPEGTVIPERALWSARQMRDSYPAISLDVQVCQNYVISDGLDIDGKPPTGRLYSMEADADDPTRGRRVPSQWRVEAVETYQPSFNGTYTAIHVCQCVSTNLPALALV</sequence>
<evidence type="ECO:0000313" key="1">
    <source>
        <dbReference type="EMBL" id="PSB26204.1"/>
    </source>
</evidence>
<dbReference type="EMBL" id="PVWK01000111">
    <property type="protein sequence ID" value="PSB26204.1"/>
    <property type="molecule type" value="Genomic_DNA"/>
</dbReference>